<evidence type="ECO:0000256" key="2">
    <source>
        <dbReference type="ARBA" id="ARBA00023002"/>
    </source>
</evidence>
<evidence type="ECO:0000313" key="3">
    <source>
        <dbReference type="EMBL" id="MEM5344065.1"/>
    </source>
</evidence>
<keyword evidence="2" id="KW-0560">Oxidoreductase</keyword>
<dbReference type="InterPro" id="IPR002347">
    <property type="entry name" value="SDR_fam"/>
</dbReference>
<organism evidence="3 4">
    <name type="scientific">Paraburkholderia azotifigens</name>
    <dbReference type="NCBI Taxonomy" id="2057004"/>
    <lineage>
        <taxon>Bacteria</taxon>
        <taxon>Pseudomonadati</taxon>
        <taxon>Pseudomonadota</taxon>
        <taxon>Betaproteobacteria</taxon>
        <taxon>Burkholderiales</taxon>
        <taxon>Burkholderiaceae</taxon>
        <taxon>Paraburkholderia</taxon>
    </lineage>
</organism>
<comment type="similarity">
    <text evidence="1">Belongs to the short-chain dehydrogenases/reductases (SDR) family.</text>
</comment>
<dbReference type="RefSeq" id="WP_240057492.1">
    <property type="nucleotide sequence ID" value="NZ_JAZHFZ010000031.1"/>
</dbReference>
<protein>
    <submittedName>
        <fullName evidence="3">SDR family oxidoreductase</fullName>
    </submittedName>
</protein>
<dbReference type="EMBL" id="JAZHGA010000029">
    <property type="protein sequence ID" value="MEM5344065.1"/>
    <property type="molecule type" value="Genomic_DNA"/>
</dbReference>
<evidence type="ECO:0000256" key="1">
    <source>
        <dbReference type="ARBA" id="ARBA00006484"/>
    </source>
</evidence>
<reference evidence="3 4" key="1">
    <citation type="submission" date="2024-01" db="EMBL/GenBank/DDBJ databases">
        <title>The diversity of rhizobia nodulating Mimosa spp. in eleven states of Brazil covering several biomes is determined by host plant, location, and edaphic factors.</title>
        <authorList>
            <person name="Rouws L."/>
            <person name="Barauna A."/>
            <person name="Beukes C."/>
            <person name="De Faria S.M."/>
            <person name="Gross E."/>
            <person name="Dos Reis Junior F.B."/>
            <person name="Simon M."/>
            <person name="Maluk M."/>
            <person name="Odee D.W."/>
            <person name="Kenicer G."/>
            <person name="Young J.P.W."/>
            <person name="Reis V.M."/>
            <person name="Zilli J."/>
            <person name="James E.K."/>
        </authorList>
    </citation>
    <scope>NUCLEOTIDE SEQUENCE [LARGE SCALE GENOMIC DNA]</scope>
    <source>
        <strain evidence="3 4">JPY530</strain>
    </source>
</reference>
<sequence>MMTVIVMNDLNDKGVSRILSLRERGDTRCDGEPACVPFIDRSSDMNWQDQKAVVLGGSSGIGLATVSWLAAAGASVVAVGRSQEKLNKALDGLGGRGDVVGEALDCSDRAALDRFFARVGSIDHLVLTLSGGEGAGQFSELDLTALRRGFEAKFWPQLEAAQAGLPVLHRGGSLTFVTAISARIANPGTAGLGAINGALESMIGTLARELAPLRVNAVSPGVIDTEWWDKVPVSVKTALFMQQAETLPVRRVGKAEDVAHALRFLMENTFMTGAVIECDGGLRLL</sequence>
<dbReference type="SUPFAM" id="SSF51735">
    <property type="entry name" value="NAD(P)-binding Rossmann-fold domains"/>
    <property type="match status" value="1"/>
</dbReference>
<dbReference type="PANTHER" id="PTHR43477:SF1">
    <property type="entry name" value="DIHYDROANTICAPSIN 7-DEHYDROGENASE"/>
    <property type="match status" value="1"/>
</dbReference>
<proteinExistence type="inferred from homology"/>
<dbReference type="InterPro" id="IPR051122">
    <property type="entry name" value="SDR_DHRS6-like"/>
</dbReference>
<comment type="caution">
    <text evidence="3">The sequence shown here is derived from an EMBL/GenBank/DDBJ whole genome shotgun (WGS) entry which is preliminary data.</text>
</comment>
<name>A0ABU9RAI7_9BURK</name>
<evidence type="ECO:0000313" key="4">
    <source>
        <dbReference type="Proteomes" id="UP001481677"/>
    </source>
</evidence>
<dbReference type="Proteomes" id="UP001481677">
    <property type="component" value="Unassembled WGS sequence"/>
</dbReference>
<gene>
    <name evidence="3" type="ORF">V4C56_31130</name>
</gene>
<dbReference type="Pfam" id="PF13561">
    <property type="entry name" value="adh_short_C2"/>
    <property type="match status" value="1"/>
</dbReference>
<dbReference type="PANTHER" id="PTHR43477">
    <property type="entry name" value="DIHYDROANTICAPSIN 7-DEHYDROGENASE"/>
    <property type="match status" value="1"/>
</dbReference>
<dbReference type="Gene3D" id="3.40.50.720">
    <property type="entry name" value="NAD(P)-binding Rossmann-like Domain"/>
    <property type="match status" value="1"/>
</dbReference>
<keyword evidence="4" id="KW-1185">Reference proteome</keyword>
<dbReference type="PRINTS" id="PR00081">
    <property type="entry name" value="GDHRDH"/>
</dbReference>
<dbReference type="InterPro" id="IPR036291">
    <property type="entry name" value="NAD(P)-bd_dom_sf"/>
</dbReference>
<accession>A0ABU9RAI7</accession>